<sequence>MLRRLTPAVVAASRPLQTGTRSYFFPNPGETGISGSTMKALLKLTALIIVVQSFAINRVIFGRYSTRDQFVEDCTDLWEDDGTVMEGEEAVANLRIQRERIMPFMNDIKEKLEAAGVDPDVE</sequence>
<evidence type="ECO:0000313" key="1">
    <source>
        <dbReference type="EMBL" id="CCC52815.1"/>
    </source>
</evidence>
<organism evidence="1">
    <name type="scientific">Trypanosoma vivax (strain Y486)</name>
    <dbReference type="NCBI Taxonomy" id="1055687"/>
    <lineage>
        <taxon>Eukaryota</taxon>
        <taxon>Discoba</taxon>
        <taxon>Euglenozoa</taxon>
        <taxon>Kinetoplastea</taxon>
        <taxon>Metakinetoplastina</taxon>
        <taxon>Trypanosomatida</taxon>
        <taxon>Trypanosomatidae</taxon>
        <taxon>Trypanosoma</taxon>
        <taxon>Duttonella</taxon>
    </lineage>
</organism>
<accession>G0UAI2</accession>
<dbReference type="EMBL" id="HE573027">
    <property type="protein sequence ID" value="CCC52815.1"/>
    <property type="molecule type" value="Genomic_DNA"/>
</dbReference>
<protein>
    <submittedName>
        <fullName evidence="1">Uncharacterized protein</fullName>
    </submittedName>
</protein>
<name>G0UAI2_TRYVY</name>
<dbReference type="AlphaFoldDB" id="G0UAI2"/>
<reference evidence="1" key="1">
    <citation type="journal article" date="2012" name="Proc. Natl. Acad. Sci. U.S.A.">
        <title>Antigenic diversity is generated by distinct evolutionary mechanisms in African trypanosome species.</title>
        <authorList>
            <person name="Jackson A.P."/>
            <person name="Berry A."/>
            <person name="Aslett M."/>
            <person name="Allison H.C."/>
            <person name="Burton P."/>
            <person name="Vavrova-Anderson J."/>
            <person name="Brown R."/>
            <person name="Browne H."/>
            <person name="Corton N."/>
            <person name="Hauser H."/>
            <person name="Gamble J."/>
            <person name="Gilderthorp R."/>
            <person name="Marcello L."/>
            <person name="McQuillan J."/>
            <person name="Otto T.D."/>
            <person name="Quail M.A."/>
            <person name="Sanders M.J."/>
            <person name="van Tonder A."/>
            <person name="Ginger M.L."/>
            <person name="Field M.C."/>
            <person name="Barry J.D."/>
            <person name="Hertz-Fowler C."/>
            <person name="Berriman M."/>
        </authorList>
    </citation>
    <scope>NUCLEOTIDE SEQUENCE</scope>
    <source>
        <strain evidence="1">Y486</strain>
    </source>
</reference>
<proteinExistence type="predicted"/>
<dbReference type="VEuPathDB" id="TriTrypDB:TvY486_1102990"/>
<gene>
    <name evidence="1" type="ORF">TVY486_1102990</name>
</gene>
<dbReference type="OMA" id="ICAIRYF"/>